<keyword evidence="1" id="KW-0472">Membrane</keyword>
<feature type="transmembrane region" description="Helical" evidence="1">
    <location>
        <begin position="69"/>
        <end position="88"/>
    </location>
</feature>
<feature type="transmembrane region" description="Helical" evidence="1">
    <location>
        <begin position="199"/>
        <end position="217"/>
    </location>
</feature>
<dbReference type="PANTHER" id="PTHR39470:SF1">
    <property type="entry name" value="CHORISMATE SYNTHASE PROTEIN"/>
    <property type="match status" value="1"/>
</dbReference>
<organism evidence="2 3">
    <name type="scientific">Massariosphaeria phaeospora</name>
    <dbReference type="NCBI Taxonomy" id="100035"/>
    <lineage>
        <taxon>Eukaryota</taxon>
        <taxon>Fungi</taxon>
        <taxon>Dikarya</taxon>
        <taxon>Ascomycota</taxon>
        <taxon>Pezizomycotina</taxon>
        <taxon>Dothideomycetes</taxon>
        <taxon>Pleosporomycetidae</taxon>
        <taxon>Pleosporales</taxon>
        <taxon>Pleosporales incertae sedis</taxon>
        <taxon>Massariosphaeria</taxon>
    </lineage>
</organism>
<reference evidence="2 3" key="1">
    <citation type="submission" date="2020-01" db="EMBL/GenBank/DDBJ databases">
        <authorList>
            <consortium name="DOE Joint Genome Institute"/>
            <person name="Haridas S."/>
            <person name="Albert R."/>
            <person name="Binder M."/>
            <person name="Bloem J."/>
            <person name="Labutti K."/>
            <person name="Salamov A."/>
            <person name="Andreopoulos B."/>
            <person name="Baker S.E."/>
            <person name="Barry K."/>
            <person name="Bills G."/>
            <person name="Bluhm B.H."/>
            <person name="Cannon C."/>
            <person name="Castanera R."/>
            <person name="Culley D.E."/>
            <person name="Daum C."/>
            <person name="Ezra D."/>
            <person name="Gonzalez J.B."/>
            <person name="Henrissat B."/>
            <person name="Kuo A."/>
            <person name="Liang C."/>
            <person name="Lipzen A."/>
            <person name="Lutzoni F."/>
            <person name="Magnuson J."/>
            <person name="Mondo S."/>
            <person name="Nolan M."/>
            <person name="Ohm R."/>
            <person name="Pangilinan J."/>
            <person name="Park H.-J.H."/>
            <person name="Ramirez L."/>
            <person name="Alfaro M."/>
            <person name="Sun H."/>
            <person name="Tritt A."/>
            <person name="Yoshinaga Y."/>
            <person name="Zwiers L.-H.L."/>
            <person name="Turgeon B.G."/>
            <person name="Goodwin S.B."/>
            <person name="Spatafora J.W."/>
            <person name="Crous P.W."/>
            <person name="Grigoriev I.V."/>
        </authorList>
    </citation>
    <scope>NUCLEOTIDE SEQUENCE [LARGE SCALE GENOMIC DNA]</scope>
    <source>
        <strain evidence="2 3">CBS 611.86</strain>
    </source>
</reference>
<feature type="transmembrane region" description="Helical" evidence="1">
    <location>
        <begin position="30"/>
        <end position="49"/>
    </location>
</feature>
<feature type="transmembrane region" description="Helical" evidence="1">
    <location>
        <begin position="242"/>
        <end position="261"/>
    </location>
</feature>
<keyword evidence="3" id="KW-1185">Reference proteome</keyword>
<keyword evidence="1" id="KW-1133">Transmembrane helix</keyword>
<sequence>MISVRSIIVLFVSYAVIPRLTFLPRSVHSLLIVFGPFLLPRLISIFTVARATSRSVPVRPTPPKVQRALNLLVVSVVGSVVLSLPYFADENIFTKTQSRLQTEPGVLFTRLQLLRELTGADEALRTKFGGSAQNKLLYLAYGPDALVNCIWCATALGDDQLNYFLYSLPKLAAPHIVHLAVLGLATSSLVGAEGSRFRIHATLAGLLLMVADMWYLGSYDLSINRRARSLQELDFAHWRVHFLRYMSFAVIDLALGVVLWATSTNRWLAQPPSLAKRIESTTRQAEETVHKLRALGLLKNSINRNPALRGVTDAYWNTEGGIMAETVQEEEVMEQINSAVSKMNLPELEGRVGAVADGILAGIDGLRASQIMAEGTAAAPAPS</sequence>
<dbReference type="PANTHER" id="PTHR39470">
    <property type="entry name" value="CHROMOSOME 10, WHOLE GENOME SHOTGUN SEQUENCE"/>
    <property type="match status" value="1"/>
</dbReference>
<dbReference type="AlphaFoldDB" id="A0A7C8IAM9"/>
<evidence type="ECO:0000256" key="1">
    <source>
        <dbReference type="SAM" id="Phobius"/>
    </source>
</evidence>
<protein>
    <submittedName>
        <fullName evidence="2">Uncharacterized protein</fullName>
    </submittedName>
</protein>
<proteinExistence type="predicted"/>
<accession>A0A7C8IAM9</accession>
<comment type="caution">
    <text evidence="2">The sequence shown here is derived from an EMBL/GenBank/DDBJ whole genome shotgun (WGS) entry which is preliminary data.</text>
</comment>
<evidence type="ECO:0000313" key="3">
    <source>
        <dbReference type="Proteomes" id="UP000481861"/>
    </source>
</evidence>
<gene>
    <name evidence="2" type="ORF">BDV95DRAFT_593726</name>
</gene>
<dbReference type="EMBL" id="JAADJZ010000009">
    <property type="protein sequence ID" value="KAF2872331.1"/>
    <property type="molecule type" value="Genomic_DNA"/>
</dbReference>
<keyword evidence="1" id="KW-0812">Transmembrane</keyword>
<evidence type="ECO:0000313" key="2">
    <source>
        <dbReference type="EMBL" id="KAF2872331.1"/>
    </source>
</evidence>
<dbReference type="OrthoDB" id="4218123at2759"/>
<name>A0A7C8IAM9_9PLEO</name>
<dbReference type="Proteomes" id="UP000481861">
    <property type="component" value="Unassembled WGS sequence"/>
</dbReference>
<feature type="transmembrane region" description="Helical" evidence="1">
    <location>
        <begin position="7"/>
        <end position="24"/>
    </location>
</feature>